<sequence>MLPLWHHLCRCLVALGSLTISFSLFVRSIPYYPVPLPRSSTASCLTIAGGQSPFCVPRGGDVHSVKAPSLFVRSVPLPLQNILLSFAPSSSSSSSKPYLLPLHRGTHLEIWSDGREDDKEQCH</sequence>
<dbReference type="EMBL" id="DUZY01000001">
    <property type="protein sequence ID" value="DAD18929.1"/>
    <property type="molecule type" value="Genomic_DNA"/>
</dbReference>
<organism evidence="1 2">
    <name type="scientific">Nelumbo nucifera</name>
    <name type="common">Sacred lotus</name>
    <dbReference type="NCBI Taxonomy" id="4432"/>
    <lineage>
        <taxon>Eukaryota</taxon>
        <taxon>Viridiplantae</taxon>
        <taxon>Streptophyta</taxon>
        <taxon>Embryophyta</taxon>
        <taxon>Tracheophyta</taxon>
        <taxon>Spermatophyta</taxon>
        <taxon>Magnoliopsida</taxon>
        <taxon>Proteales</taxon>
        <taxon>Nelumbonaceae</taxon>
        <taxon>Nelumbo</taxon>
    </lineage>
</organism>
<comment type="caution">
    <text evidence="1">The sequence shown here is derived from an EMBL/GenBank/DDBJ whole genome shotgun (WGS) entry which is preliminary data.</text>
</comment>
<gene>
    <name evidence="1" type="ORF">HUJ06_020392</name>
</gene>
<evidence type="ECO:0000313" key="2">
    <source>
        <dbReference type="Proteomes" id="UP000607653"/>
    </source>
</evidence>
<dbReference type="AlphaFoldDB" id="A0A822XIQ1"/>
<protein>
    <submittedName>
        <fullName evidence="1">Uncharacterized protein</fullName>
    </submittedName>
</protein>
<name>A0A822XIQ1_NELNU</name>
<keyword evidence="2" id="KW-1185">Reference proteome</keyword>
<reference evidence="1 2" key="1">
    <citation type="journal article" date="2020" name="Mol. Biol. Evol.">
        <title>Distinct Expression and Methylation Patterns for Genes with Different Fates following a Single Whole-Genome Duplication in Flowering Plants.</title>
        <authorList>
            <person name="Shi T."/>
            <person name="Rahmani R.S."/>
            <person name="Gugger P.F."/>
            <person name="Wang M."/>
            <person name="Li H."/>
            <person name="Zhang Y."/>
            <person name="Li Z."/>
            <person name="Wang Q."/>
            <person name="Van de Peer Y."/>
            <person name="Marchal K."/>
            <person name="Chen J."/>
        </authorList>
    </citation>
    <scope>NUCLEOTIDE SEQUENCE [LARGE SCALE GENOMIC DNA]</scope>
    <source>
        <tissue evidence="1">Leaf</tissue>
    </source>
</reference>
<evidence type="ECO:0000313" key="1">
    <source>
        <dbReference type="EMBL" id="DAD18929.1"/>
    </source>
</evidence>
<dbReference type="Proteomes" id="UP000607653">
    <property type="component" value="Unassembled WGS sequence"/>
</dbReference>
<proteinExistence type="predicted"/>
<accession>A0A822XIQ1</accession>